<protein>
    <submittedName>
        <fullName evidence="1">Uncharacterized protein</fullName>
    </submittedName>
</protein>
<accession>A0A8X6VUB2</accession>
<comment type="caution">
    <text evidence="1">The sequence shown here is derived from an EMBL/GenBank/DDBJ whole genome shotgun (WGS) entry which is preliminary data.</text>
</comment>
<reference evidence="1" key="1">
    <citation type="submission" date="2020-08" db="EMBL/GenBank/DDBJ databases">
        <title>Multicomponent nature underlies the extraordinary mechanical properties of spider dragline silk.</title>
        <authorList>
            <person name="Kono N."/>
            <person name="Nakamura H."/>
            <person name="Mori M."/>
            <person name="Yoshida Y."/>
            <person name="Ohtoshi R."/>
            <person name="Malay A.D."/>
            <person name="Moran D.A.P."/>
            <person name="Tomita M."/>
            <person name="Numata K."/>
            <person name="Arakawa K."/>
        </authorList>
    </citation>
    <scope>NUCLEOTIDE SEQUENCE</scope>
</reference>
<dbReference type="EMBL" id="BMAU01021361">
    <property type="protein sequence ID" value="GFY22572.1"/>
    <property type="molecule type" value="Genomic_DNA"/>
</dbReference>
<proteinExistence type="predicted"/>
<keyword evidence="2" id="KW-1185">Reference proteome</keyword>
<sequence length="110" mass="12130">MVPIFKKTPLKSAKSFSDETIGLATEKEALASVSCIKNKPGLSRSLLKISICVLTKTAYHMVREPISTINCGCCFILRNFIFGLSVRQIGKTDHCALWTSNANDVKFVYA</sequence>
<dbReference type="Proteomes" id="UP000887159">
    <property type="component" value="Unassembled WGS sequence"/>
</dbReference>
<evidence type="ECO:0000313" key="2">
    <source>
        <dbReference type="Proteomes" id="UP000887159"/>
    </source>
</evidence>
<evidence type="ECO:0000313" key="1">
    <source>
        <dbReference type="EMBL" id="GFY22572.1"/>
    </source>
</evidence>
<name>A0A8X6VUB2_TRICX</name>
<organism evidence="1 2">
    <name type="scientific">Trichonephila clavipes</name>
    <name type="common">Golden silk orbweaver</name>
    <name type="synonym">Nephila clavipes</name>
    <dbReference type="NCBI Taxonomy" id="2585209"/>
    <lineage>
        <taxon>Eukaryota</taxon>
        <taxon>Metazoa</taxon>
        <taxon>Ecdysozoa</taxon>
        <taxon>Arthropoda</taxon>
        <taxon>Chelicerata</taxon>
        <taxon>Arachnida</taxon>
        <taxon>Araneae</taxon>
        <taxon>Araneomorphae</taxon>
        <taxon>Entelegynae</taxon>
        <taxon>Araneoidea</taxon>
        <taxon>Nephilidae</taxon>
        <taxon>Trichonephila</taxon>
    </lineage>
</organism>
<dbReference type="AlphaFoldDB" id="A0A8X6VUB2"/>
<gene>
    <name evidence="1" type="ORF">TNCV_2178331</name>
</gene>